<dbReference type="Gene3D" id="3.40.50.1820">
    <property type="entry name" value="alpha/beta hydrolase"/>
    <property type="match status" value="1"/>
</dbReference>
<feature type="domain" description="AB hydrolase-1" evidence="1">
    <location>
        <begin position="31"/>
        <end position="120"/>
    </location>
</feature>
<dbReference type="InterPro" id="IPR029058">
    <property type="entry name" value="AB_hydrolase_fold"/>
</dbReference>
<evidence type="ECO:0000313" key="3">
    <source>
        <dbReference type="Proteomes" id="UP000626844"/>
    </source>
</evidence>
<dbReference type="PANTHER" id="PTHR43433:SF10">
    <property type="entry name" value="AB HYDROLASE-1 DOMAIN-CONTAINING PROTEIN"/>
    <property type="match status" value="1"/>
</dbReference>
<dbReference type="Pfam" id="PF00561">
    <property type="entry name" value="Abhydrolase_1"/>
    <property type="match status" value="1"/>
</dbReference>
<dbReference type="SUPFAM" id="SSF53474">
    <property type="entry name" value="alpha/beta-Hydrolases"/>
    <property type="match status" value="1"/>
</dbReference>
<accession>A0A926NNS0</accession>
<protein>
    <submittedName>
        <fullName evidence="2">Alpha/beta hydrolase</fullName>
    </submittedName>
</protein>
<dbReference type="AlphaFoldDB" id="A0A926NNS0"/>
<sequence length="261" mass="29395">MPYFQTNDQVSLYFEKEGKGEALVFIHPPGMGSVTFFYQRELSEYFQVITPDLRGNGQSKPGKKKITISLLSKDINELTEHLGIEKIVLCGYSSGGSIAQELAIVYPEKVKGIILIGGFPEVSTRLLEAEFMAGIALTGIGGLPILSKMISIGHGNSIELKKKLEDYMNKTDPYSLFQLYKAGFLYHCTKSLNKIKAPLLLVYGNRDPFCQAYEILYKKYVKNVKTVFINKANHQIPTKFSQELNAIIKEFMKELSMKEVK</sequence>
<dbReference type="InterPro" id="IPR000073">
    <property type="entry name" value="AB_hydrolase_1"/>
</dbReference>
<dbReference type="GO" id="GO:0016787">
    <property type="term" value="F:hydrolase activity"/>
    <property type="evidence" value="ECO:0007669"/>
    <property type="project" value="UniProtKB-KW"/>
</dbReference>
<proteinExistence type="predicted"/>
<keyword evidence="2" id="KW-0378">Hydrolase</keyword>
<dbReference type="RefSeq" id="WP_191158923.1">
    <property type="nucleotide sequence ID" value="NZ_JACXAI010000017.1"/>
</dbReference>
<organism evidence="2 3">
    <name type="scientific">Metabacillus arenae</name>
    <dbReference type="NCBI Taxonomy" id="2771434"/>
    <lineage>
        <taxon>Bacteria</taxon>
        <taxon>Bacillati</taxon>
        <taxon>Bacillota</taxon>
        <taxon>Bacilli</taxon>
        <taxon>Bacillales</taxon>
        <taxon>Bacillaceae</taxon>
        <taxon>Metabacillus</taxon>
    </lineage>
</organism>
<dbReference type="PANTHER" id="PTHR43433">
    <property type="entry name" value="HYDROLASE, ALPHA/BETA FOLD FAMILY PROTEIN"/>
    <property type="match status" value="1"/>
</dbReference>
<evidence type="ECO:0000259" key="1">
    <source>
        <dbReference type="Pfam" id="PF00561"/>
    </source>
</evidence>
<reference evidence="2" key="1">
    <citation type="submission" date="2020-09" db="EMBL/GenBank/DDBJ databases">
        <title>A novel bacterium of genus Bacillus, isolated from South China Sea.</title>
        <authorList>
            <person name="Huang H."/>
            <person name="Mo K."/>
            <person name="Hu Y."/>
        </authorList>
    </citation>
    <scope>NUCLEOTIDE SEQUENCE</scope>
    <source>
        <strain evidence="2">IB182487</strain>
    </source>
</reference>
<keyword evidence="3" id="KW-1185">Reference proteome</keyword>
<dbReference type="Proteomes" id="UP000626844">
    <property type="component" value="Unassembled WGS sequence"/>
</dbReference>
<dbReference type="PRINTS" id="PR00111">
    <property type="entry name" value="ABHYDROLASE"/>
</dbReference>
<comment type="caution">
    <text evidence="2">The sequence shown here is derived from an EMBL/GenBank/DDBJ whole genome shotgun (WGS) entry which is preliminary data.</text>
</comment>
<name>A0A926NNS0_9BACI</name>
<dbReference type="InterPro" id="IPR050471">
    <property type="entry name" value="AB_hydrolase"/>
</dbReference>
<dbReference type="EMBL" id="JACXAI010000017">
    <property type="protein sequence ID" value="MBD1381327.1"/>
    <property type="molecule type" value="Genomic_DNA"/>
</dbReference>
<evidence type="ECO:0000313" key="2">
    <source>
        <dbReference type="EMBL" id="MBD1381327.1"/>
    </source>
</evidence>
<gene>
    <name evidence="2" type="ORF">IC621_13890</name>
</gene>